<dbReference type="GO" id="GO:0032281">
    <property type="term" value="C:AMPA glutamate receptor complex"/>
    <property type="evidence" value="ECO:0007669"/>
    <property type="project" value="TreeGrafter"/>
</dbReference>
<dbReference type="GO" id="GO:0016247">
    <property type="term" value="F:channel regulator activity"/>
    <property type="evidence" value="ECO:0007669"/>
    <property type="project" value="TreeGrafter"/>
</dbReference>
<dbReference type="GO" id="GO:0098943">
    <property type="term" value="P:neurotransmitter receptor transport, postsynaptic endosome to lysosome"/>
    <property type="evidence" value="ECO:0007669"/>
    <property type="project" value="TreeGrafter"/>
</dbReference>
<dbReference type="GO" id="GO:0099590">
    <property type="term" value="P:neurotransmitter receptor internalization"/>
    <property type="evidence" value="ECO:0007669"/>
    <property type="project" value="TreeGrafter"/>
</dbReference>
<dbReference type="Gene3D" id="1.20.140.150">
    <property type="match status" value="1"/>
</dbReference>
<dbReference type="AlphaFoldDB" id="A0A7R8ZK73"/>
<name>A0A7R8ZK73_9CRUS</name>
<evidence type="ECO:0000313" key="1">
    <source>
        <dbReference type="EMBL" id="CAD7222447.1"/>
    </source>
</evidence>
<dbReference type="InterPro" id="IPR051072">
    <property type="entry name" value="CACNG_subunit"/>
</dbReference>
<protein>
    <submittedName>
        <fullName evidence="1">Uncharacterized protein</fullName>
    </submittedName>
</protein>
<dbReference type="GO" id="GO:0051968">
    <property type="term" value="P:positive regulation of synaptic transmission, glutamatergic"/>
    <property type="evidence" value="ECO:0007669"/>
    <property type="project" value="TreeGrafter"/>
</dbReference>
<dbReference type="GO" id="GO:0098839">
    <property type="term" value="C:postsynaptic density membrane"/>
    <property type="evidence" value="ECO:0007669"/>
    <property type="project" value="TreeGrafter"/>
</dbReference>
<dbReference type="GO" id="GO:0098970">
    <property type="term" value="P:postsynaptic neurotransmitter receptor diffusion trapping"/>
    <property type="evidence" value="ECO:0007669"/>
    <property type="project" value="TreeGrafter"/>
</dbReference>
<dbReference type="OrthoDB" id="9990458at2759"/>
<accession>A0A7R8ZK73</accession>
<organism evidence="1">
    <name type="scientific">Cyprideis torosa</name>
    <dbReference type="NCBI Taxonomy" id="163714"/>
    <lineage>
        <taxon>Eukaryota</taxon>
        <taxon>Metazoa</taxon>
        <taxon>Ecdysozoa</taxon>
        <taxon>Arthropoda</taxon>
        <taxon>Crustacea</taxon>
        <taxon>Oligostraca</taxon>
        <taxon>Ostracoda</taxon>
        <taxon>Podocopa</taxon>
        <taxon>Podocopida</taxon>
        <taxon>Cytherocopina</taxon>
        <taxon>Cytheroidea</taxon>
        <taxon>Cytherideidae</taxon>
        <taxon>Cyprideis</taxon>
    </lineage>
</organism>
<dbReference type="EMBL" id="OB660059">
    <property type="protein sequence ID" value="CAD7222447.1"/>
    <property type="molecule type" value="Genomic_DNA"/>
</dbReference>
<proteinExistence type="predicted"/>
<dbReference type="GO" id="GO:0005245">
    <property type="term" value="F:voltage-gated calcium channel activity"/>
    <property type="evidence" value="ECO:0007669"/>
    <property type="project" value="TreeGrafter"/>
</dbReference>
<dbReference type="GO" id="GO:0019226">
    <property type="term" value="P:transmission of nerve impulse"/>
    <property type="evidence" value="ECO:0007669"/>
    <property type="project" value="TreeGrafter"/>
</dbReference>
<dbReference type="PANTHER" id="PTHR12107:SF0">
    <property type="entry name" value="STARGAZIN (MAMMALIAN CALCIUM CHANNEL) HOMOLOG"/>
    <property type="match status" value="1"/>
</dbReference>
<gene>
    <name evidence="1" type="ORF">CTOB1V02_LOCUS455</name>
</gene>
<dbReference type="PANTHER" id="PTHR12107">
    <property type="entry name" value="VOLTAGE-DEPENDENT CALCIUM CHANNEL GAMMA SUBUNIT"/>
    <property type="match status" value="1"/>
</dbReference>
<reference evidence="1" key="1">
    <citation type="submission" date="2020-11" db="EMBL/GenBank/DDBJ databases">
        <authorList>
            <person name="Tran Van P."/>
        </authorList>
    </citation>
    <scope>NUCLEOTIDE SEQUENCE</scope>
</reference>
<sequence length="161" mass="17859">MGHKNVDTGVRVLWLATPVTATLSLVTVTVAMATNQWLHSEELMENPEYNGTVGPEYISKFTVSGLWNLCQTNHLFCSGKATRERRFDASSQTPPGKEMPWPGAETSPSAHGVWNPFKQNTKDIFSVLVKRQGNDASTPPVRRLLVKRCLGLALKLRLPPM</sequence>